<dbReference type="Gene3D" id="3.90.70.120">
    <property type="match status" value="1"/>
</dbReference>
<dbReference type="AlphaFoldDB" id="A0AAV3ZZZ2"/>
<protein>
    <submittedName>
        <fullName evidence="2">ATP-dependent DNA helicase</fullName>
    </submittedName>
</protein>
<keyword evidence="2" id="KW-0347">Helicase</keyword>
<comment type="caution">
    <text evidence="2">The sequence shown here is derived from an EMBL/GenBank/DDBJ whole genome shotgun (WGS) entry which is preliminary data.</text>
</comment>
<dbReference type="EMBL" id="BLXT01003739">
    <property type="protein sequence ID" value="GFO04541.1"/>
    <property type="molecule type" value="Genomic_DNA"/>
</dbReference>
<sequence length="246" mass="27387">MSIHGTLHQGALVFTKRERQCISNSVAALVHHLNKSISTWETHDLDHILDQGDNLHSILFGHLNEDYPLVNSLPKQLTVCDYQVDLQMTNSFTGLLEAMNDDPPYFSIETAVLNVDNFAILILGSCTPEFSSAIVKEDDIYYTFDPHSRDSAGMGSPDGTTVRTSYVSVAEVKQYLLSLATSLELSSCPFELTLVDLQVKTLEHVYHNLQPVVPSRFEESSDSDVPLACIQKQGKGLDQVFSVRLR</sequence>
<keyword evidence="3" id="KW-1185">Reference proteome</keyword>
<dbReference type="SUPFAM" id="SSF54001">
    <property type="entry name" value="Cysteine proteinases"/>
    <property type="match status" value="1"/>
</dbReference>
<evidence type="ECO:0000313" key="2">
    <source>
        <dbReference type="EMBL" id="GFO04541.1"/>
    </source>
</evidence>
<name>A0AAV3ZZZ2_9GAST</name>
<dbReference type="InterPro" id="IPR006928">
    <property type="entry name" value="Herpes_teg_USP"/>
</dbReference>
<dbReference type="InterPro" id="IPR038765">
    <property type="entry name" value="Papain-like_cys_pep_sf"/>
</dbReference>
<keyword evidence="2" id="KW-0067">ATP-binding</keyword>
<accession>A0AAV3ZZZ2</accession>
<dbReference type="PANTHER" id="PTHR40552:SF6">
    <property type="entry name" value="FI09606P-RELATED"/>
    <property type="match status" value="1"/>
</dbReference>
<evidence type="ECO:0000259" key="1">
    <source>
        <dbReference type="Pfam" id="PF04843"/>
    </source>
</evidence>
<dbReference type="GO" id="GO:0004386">
    <property type="term" value="F:helicase activity"/>
    <property type="evidence" value="ECO:0007669"/>
    <property type="project" value="UniProtKB-KW"/>
</dbReference>
<gene>
    <name evidence="2" type="ORF">PoB_003104600</name>
</gene>
<proteinExistence type="predicted"/>
<dbReference type="Proteomes" id="UP000735302">
    <property type="component" value="Unassembled WGS sequence"/>
</dbReference>
<dbReference type="Pfam" id="PF04843">
    <property type="entry name" value="Herpes_teg_N"/>
    <property type="match status" value="1"/>
</dbReference>
<evidence type="ECO:0000313" key="3">
    <source>
        <dbReference type="Proteomes" id="UP000735302"/>
    </source>
</evidence>
<feature type="domain" description="Peptidase C76" evidence="1">
    <location>
        <begin position="19"/>
        <end position="152"/>
    </location>
</feature>
<dbReference type="PANTHER" id="PTHR40552">
    <property type="entry name" value="AT05186P-RELATED"/>
    <property type="match status" value="1"/>
</dbReference>
<organism evidence="2 3">
    <name type="scientific">Plakobranchus ocellatus</name>
    <dbReference type="NCBI Taxonomy" id="259542"/>
    <lineage>
        <taxon>Eukaryota</taxon>
        <taxon>Metazoa</taxon>
        <taxon>Spiralia</taxon>
        <taxon>Lophotrochozoa</taxon>
        <taxon>Mollusca</taxon>
        <taxon>Gastropoda</taxon>
        <taxon>Heterobranchia</taxon>
        <taxon>Euthyneura</taxon>
        <taxon>Panpulmonata</taxon>
        <taxon>Sacoglossa</taxon>
        <taxon>Placobranchoidea</taxon>
        <taxon>Plakobranchidae</taxon>
        <taxon>Plakobranchus</taxon>
    </lineage>
</organism>
<reference evidence="2 3" key="1">
    <citation type="journal article" date="2021" name="Elife">
        <title>Chloroplast acquisition without the gene transfer in kleptoplastic sea slugs, Plakobranchus ocellatus.</title>
        <authorList>
            <person name="Maeda T."/>
            <person name="Takahashi S."/>
            <person name="Yoshida T."/>
            <person name="Shimamura S."/>
            <person name="Takaki Y."/>
            <person name="Nagai Y."/>
            <person name="Toyoda A."/>
            <person name="Suzuki Y."/>
            <person name="Arimoto A."/>
            <person name="Ishii H."/>
            <person name="Satoh N."/>
            <person name="Nishiyama T."/>
            <person name="Hasebe M."/>
            <person name="Maruyama T."/>
            <person name="Minagawa J."/>
            <person name="Obokata J."/>
            <person name="Shigenobu S."/>
        </authorList>
    </citation>
    <scope>NUCLEOTIDE SEQUENCE [LARGE SCALE GENOMIC DNA]</scope>
</reference>
<keyword evidence="2" id="KW-0547">Nucleotide-binding</keyword>
<keyword evidence="2" id="KW-0378">Hydrolase</keyword>